<evidence type="ECO:0000256" key="1">
    <source>
        <dbReference type="ARBA" id="ARBA00022679"/>
    </source>
</evidence>
<dbReference type="InterPro" id="IPR028098">
    <property type="entry name" value="Glyco_trans_4-like_N"/>
</dbReference>
<evidence type="ECO:0000313" key="5">
    <source>
        <dbReference type="Proteomes" id="UP000702425"/>
    </source>
</evidence>
<gene>
    <name evidence="4" type="primary">mshA_2</name>
    <name evidence="4" type="ORF">E5S67_00063</name>
</gene>
<keyword evidence="1 4" id="KW-0808">Transferase</keyword>
<sequence>MSNSLLINLSFLTPEPTGIGTYAANLFPQLQQLEPTLLVSPPIENYTCYQIPETLTPDRGPKGQVNRLLWTQLELPKIYKKLQSTLIFSPIPEAPLYSGCRYIVTVHDLIPLRFPKRLSRLTAYFRYYIPQVLRQAEHIICDSQATAADVANFFQIPPKKMTAIPLACDNINFRYLDLPTKNYFLYTGRHDPYKNLERLIAAFASLPDRANCELWLAGPPNAYTPQLTAQVEQLGLQSLVKFLGYVPYSQLPVLMNQAIALVFPTLWEGFGLPILEAMACGTPVIASNLSSIPEVAGDAASLVNPYSVGEIAEAMQTLATDSKVRSNLKTASLARSAQFSWNKTGTATANILQQYL</sequence>
<evidence type="ECO:0000313" key="4">
    <source>
        <dbReference type="EMBL" id="NQE32350.1"/>
    </source>
</evidence>
<accession>A0ABX2CPM3</accession>
<feature type="domain" description="Glycosyltransferase subfamily 4-like N-terminal" evidence="3">
    <location>
        <begin position="18"/>
        <end position="168"/>
    </location>
</feature>
<keyword evidence="5" id="KW-1185">Reference proteome</keyword>
<feature type="domain" description="Glycosyl transferase family 1" evidence="2">
    <location>
        <begin position="179"/>
        <end position="331"/>
    </location>
</feature>
<name>A0ABX2CPM3_9CYAN</name>
<reference evidence="4 5" key="1">
    <citation type="journal article" date="2020" name="Sci. Rep.">
        <title>A novel cyanobacterial geosmin producer, revising GeoA distribution and dispersion patterns in Bacteria.</title>
        <authorList>
            <person name="Churro C."/>
            <person name="Semedo-Aguiar A.P."/>
            <person name="Silva A.D."/>
            <person name="Pereira-Leal J.B."/>
            <person name="Leite R.B."/>
        </authorList>
    </citation>
    <scope>NUCLEOTIDE SEQUENCE [LARGE SCALE GENOMIC DNA]</scope>
    <source>
        <strain evidence="4 5">IPMA8</strain>
    </source>
</reference>
<dbReference type="CDD" id="cd03809">
    <property type="entry name" value="GT4_MtfB-like"/>
    <property type="match status" value="1"/>
</dbReference>
<dbReference type="PANTHER" id="PTHR46401">
    <property type="entry name" value="GLYCOSYLTRANSFERASE WBBK-RELATED"/>
    <property type="match status" value="1"/>
</dbReference>
<dbReference type="EC" id="2.4.1.250" evidence="4"/>
<dbReference type="GO" id="GO:0102710">
    <property type="term" value="F:D-inositol-3-phosphate glycosyltransferase activity"/>
    <property type="evidence" value="ECO:0007669"/>
    <property type="project" value="UniProtKB-EC"/>
</dbReference>
<proteinExistence type="predicted"/>
<dbReference type="PANTHER" id="PTHR46401:SF2">
    <property type="entry name" value="GLYCOSYLTRANSFERASE WBBK-RELATED"/>
    <property type="match status" value="1"/>
</dbReference>
<comment type="caution">
    <text evidence="4">The sequence shown here is derived from an EMBL/GenBank/DDBJ whole genome shotgun (WGS) entry which is preliminary data.</text>
</comment>
<keyword evidence="4" id="KW-0328">Glycosyltransferase</keyword>
<dbReference type="RefSeq" id="WP_172184356.1">
    <property type="nucleotide sequence ID" value="NZ_CAWPPK010000001.1"/>
</dbReference>
<dbReference type="EMBL" id="SRRZ01000001">
    <property type="protein sequence ID" value="NQE32350.1"/>
    <property type="molecule type" value="Genomic_DNA"/>
</dbReference>
<protein>
    <submittedName>
        <fullName evidence="4">D-inositol 3-phosphate glycosyltransferase</fullName>
        <ecNumber evidence="4">2.4.1.250</ecNumber>
    </submittedName>
</protein>
<dbReference type="Pfam" id="PF00534">
    <property type="entry name" value="Glycos_transf_1"/>
    <property type="match status" value="1"/>
</dbReference>
<evidence type="ECO:0000259" key="3">
    <source>
        <dbReference type="Pfam" id="PF13439"/>
    </source>
</evidence>
<dbReference type="Proteomes" id="UP000702425">
    <property type="component" value="Unassembled WGS sequence"/>
</dbReference>
<dbReference type="SUPFAM" id="SSF53756">
    <property type="entry name" value="UDP-Glycosyltransferase/glycogen phosphorylase"/>
    <property type="match status" value="1"/>
</dbReference>
<dbReference type="Gene3D" id="3.40.50.2000">
    <property type="entry name" value="Glycogen Phosphorylase B"/>
    <property type="match status" value="2"/>
</dbReference>
<dbReference type="Pfam" id="PF13439">
    <property type="entry name" value="Glyco_transf_4"/>
    <property type="match status" value="1"/>
</dbReference>
<organism evidence="4 5">
    <name type="scientific">Microcoleus asticus IPMA8</name>
    <dbReference type="NCBI Taxonomy" id="2563858"/>
    <lineage>
        <taxon>Bacteria</taxon>
        <taxon>Bacillati</taxon>
        <taxon>Cyanobacteriota</taxon>
        <taxon>Cyanophyceae</taxon>
        <taxon>Oscillatoriophycideae</taxon>
        <taxon>Oscillatoriales</taxon>
        <taxon>Microcoleaceae</taxon>
        <taxon>Microcoleus</taxon>
        <taxon>Microcoleus asticus</taxon>
    </lineage>
</organism>
<evidence type="ECO:0000259" key="2">
    <source>
        <dbReference type="Pfam" id="PF00534"/>
    </source>
</evidence>
<dbReference type="InterPro" id="IPR001296">
    <property type="entry name" value="Glyco_trans_1"/>
</dbReference>